<reference evidence="2 3" key="1">
    <citation type="submission" date="2019-12" db="EMBL/GenBank/DDBJ databases">
        <authorList>
            <person name="Zhao J."/>
        </authorList>
    </citation>
    <scope>NUCLEOTIDE SEQUENCE [LARGE SCALE GENOMIC DNA]</scope>
    <source>
        <strain evidence="2 3">S-15</strain>
    </source>
</reference>
<dbReference type="RefSeq" id="WP_160633604.1">
    <property type="nucleotide sequence ID" value="NZ_WWNE01000008.1"/>
</dbReference>
<dbReference type="EMBL" id="WWNE01000008">
    <property type="protein sequence ID" value="NBG66651.1"/>
    <property type="molecule type" value="Genomic_DNA"/>
</dbReference>
<keyword evidence="3" id="KW-1185">Reference proteome</keyword>
<gene>
    <name evidence="2" type="ORF">GQN54_11045</name>
</gene>
<dbReference type="SUPFAM" id="SSF53756">
    <property type="entry name" value="UDP-Glycosyltransferase/glycogen phosphorylase"/>
    <property type="match status" value="1"/>
</dbReference>
<dbReference type="AlphaFoldDB" id="A0A6N9NMG2"/>
<proteinExistence type="predicted"/>
<dbReference type="InterPro" id="IPR050194">
    <property type="entry name" value="Glycosyltransferase_grp1"/>
</dbReference>
<dbReference type="PANTHER" id="PTHR45947:SF3">
    <property type="entry name" value="SULFOQUINOVOSYL TRANSFERASE SQD2"/>
    <property type="match status" value="1"/>
</dbReference>
<sequence>MIKRKKFKVIVSHPIQYHAVLWRSLPKIEGLDVEVFFCSDHGQQKSLDKDFGVSFSWDIPLRDGYKSKVFKNYGFGNGFFKYINFSLIISILSTRNDFVYFHGVNSFTSYLSFWISKIKGSKIIVRNIAHLNGEPNRSKFNRLLRDFVYGSVYRNASYCLYTGRFNKEFFKSFRVKVDRLIHAPHVVDNDFFKQRELDGEEYFDFKERLSIERNEVVLMFCGKYTAIKQPIMLLDAFQNSILKCKATLLFIGDGILRDSLLNKAQEINEPDNFKRVLFLGFKNQTELPAYYSIADILVLPSIRETWGLVVNEALNFSTSIIVSSDVACGPELVENKTGVIFNKNSQEELKSSIEQLVNDDKLLKKYKNNGKKIIMNWSVNEYVEVIKKIVNG</sequence>
<evidence type="ECO:0000259" key="1">
    <source>
        <dbReference type="Pfam" id="PF00534"/>
    </source>
</evidence>
<dbReference type="CDD" id="cd03801">
    <property type="entry name" value="GT4_PimA-like"/>
    <property type="match status" value="1"/>
</dbReference>
<accession>A0A6N9NMG2</accession>
<name>A0A6N9NMG2_9FLAO</name>
<evidence type="ECO:0000313" key="3">
    <source>
        <dbReference type="Proteomes" id="UP000470771"/>
    </source>
</evidence>
<dbReference type="Gene3D" id="3.40.50.2000">
    <property type="entry name" value="Glycogen Phosphorylase B"/>
    <property type="match status" value="2"/>
</dbReference>
<feature type="domain" description="Glycosyl transferase family 1" evidence="1">
    <location>
        <begin position="206"/>
        <end position="372"/>
    </location>
</feature>
<dbReference type="InterPro" id="IPR001296">
    <property type="entry name" value="Glyco_trans_1"/>
</dbReference>
<keyword evidence="2" id="KW-0808">Transferase</keyword>
<comment type="caution">
    <text evidence="2">The sequence shown here is derived from an EMBL/GenBank/DDBJ whole genome shotgun (WGS) entry which is preliminary data.</text>
</comment>
<dbReference type="GO" id="GO:0016757">
    <property type="term" value="F:glycosyltransferase activity"/>
    <property type="evidence" value="ECO:0007669"/>
    <property type="project" value="InterPro"/>
</dbReference>
<organism evidence="2 3">
    <name type="scientific">Acidiluteibacter ferrifornacis</name>
    <dbReference type="NCBI Taxonomy" id="2692424"/>
    <lineage>
        <taxon>Bacteria</taxon>
        <taxon>Pseudomonadati</taxon>
        <taxon>Bacteroidota</taxon>
        <taxon>Flavobacteriia</taxon>
        <taxon>Flavobacteriales</taxon>
        <taxon>Cryomorphaceae</taxon>
        <taxon>Acidiluteibacter</taxon>
    </lineage>
</organism>
<dbReference type="PANTHER" id="PTHR45947">
    <property type="entry name" value="SULFOQUINOVOSYL TRANSFERASE SQD2"/>
    <property type="match status" value="1"/>
</dbReference>
<dbReference type="Proteomes" id="UP000470771">
    <property type="component" value="Unassembled WGS sequence"/>
</dbReference>
<dbReference type="Pfam" id="PF00534">
    <property type="entry name" value="Glycos_transf_1"/>
    <property type="match status" value="1"/>
</dbReference>
<evidence type="ECO:0000313" key="2">
    <source>
        <dbReference type="EMBL" id="NBG66651.1"/>
    </source>
</evidence>
<protein>
    <submittedName>
        <fullName evidence="2">Glycosyltransferase</fullName>
    </submittedName>
</protein>